<dbReference type="RefSeq" id="WP_217962770.1">
    <property type="nucleotide sequence ID" value="NZ_JAHTBN010000001.1"/>
</dbReference>
<organism evidence="4 5">
    <name type="scientific">Candidimonas humi</name>
    <dbReference type="NCBI Taxonomy" id="683355"/>
    <lineage>
        <taxon>Bacteria</taxon>
        <taxon>Pseudomonadati</taxon>
        <taxon>Pseudomonadota</taxon>
        <taxon>Betaproteobacteria</taxon>
        <taxon>Burkholderiales</taxon>
        <taxon>Alcaligenaceae</taxon>
        <taxon>Candidimonas</taxon>
    </lineage>
</organism>
<dbReference type="EMBL" id="JBHSBV010000001">
    <property type="protein sequence ID" value="MFC4199542.1"/>
    <property type="molecule type" value="Genomic_DNA"/>
</dbReference>
<sequence length="296" mass="30181">MGLFSRSESAAAARRPVTRASTSSETLAQELRSRARRRLIGALVLVLAAVVIVPMLLDSTPAPKQANAPLAVPAVIPPASSQGGAATGTGLEPSDGTNAAAATPDAGAANAGDSGAVAQGGAVQAPTEPAAPVASGQVEDNPPAAKPEPPVARNESRPETPARHETHPAAKPKPEAKPEPRREARAKGDSEARTDDGSVAIALLEGRKPAKSAPAPSAHGNFVLQIAAYTADKDAQSRRERLVAAGVTNAYVESGTANGKPTYRLRVGPFPTRDAAQAAQARLRALGYDNGFISTK</sequence>
<dbReference type="InterPro" id="IPR052521">
    <property type="entry name" value="Cell_div_SPOR-domain"/>
</dbReference>
<feature type="compositionally biased region" description="Basic and acidic residues" evidence="1">
    <location>
        <begin position="154"/>
        <end position="196"/>
    </location>
</feature>
<dbReference type="PANTHER" id="PTHR38687:SF1">
    <property type="entry name" value="CELL DIVISION PROTEIN DEDD"/>
    <property type="match status" value="1"/>
</dbReference>
<dbReference type="Pfam" id="PF05036">
    <property type="entry name" value="SPOR"/>
    <property type="match status" value="1"/>
</dbReference>
<reference evidence="5" key="1">
    <citation type="journal article" date="2019" name="Int. J. Syst. Evol. Microbiol.">
        <title>The Global Catalogue of Microorganisms (GCM) 10K type strain sequencing project: providing services to taxonomists for standard genome sequencing and annotation.</title>
        <authorList>
            <consortium name="The Broad Institute Genomics Platform"/>
            <consortium name="The Broad Institute Genome Sequencing Center for Infectious Disease"/>
            <person name="Wu L."/>
            <person name="Ma J."/>
        </authorList>
    </citation>
    <scope>NUCLEOTIDE SEQUENCE [LARGE SCALE GENOMIC DNA]</scope>
    <source>
        <strain evidence="5">LMG 24813</strain>
    </source>
</reference>
<protein>
    <submittedName>
        <fullName evidence="4">SPOR domain-containing protein</fullName>
    </submittedName>
</protein>
<proteinExistence type="predicted"/>
<keyword evidence="2" id="KW-0472">Membrane</keyword>
<feature type="region of interest" description="Disordered" evidence="1">
    <location>
        <begin position="81"/>
        <end position="219"/>
    </location>
</feature>
<dbReference type="PROSITE" id="PS51724">
    <property type="entry name" value="SPOR"/>
    <property type="match status" value="1"/>
</dbReference>
<feature type="compositionally biased region" description="Low complexity" evidence="1">
    <location>
        <begin position="95"/>
        <end position="125"/>
    </location>
</feature>
<dbReference type="Proteomes" id="UP001595848">
    <property type="component" value="Unassembled WGS sequence"/>
</dbReference>
<feature type="domain" description="SPOR" evidence="3">
    <location>
        <begin position="216"/>
        <end position="296"/>
    </location>
</feature>
<keyword evidence="2" id="KW-0812">Transmembrane</keyword>
<gene>
    <name evidence="4" type="ORF">ACFOY1_01130</name>
</gene>
<accession>A0ABV8NVK4</accession>
<comment type="caution">
    <text evidence="4">The sequence shown here is derived from an EMBL/GenBank/DDBJ whole genome shotgun (WGS) entry which is preliminary data.</text>
</comment>
<keyword evidence="2" id="KW-1133">Transmembrane helix</keyword>
<evidence type="ECO:0000256" key="2">
    <source>
        <dbReference type="SAM" id="Phobius"/>
    </source>
</evidence>
<evidence type="ECO:0000313" key="4">
    <source>
        <dbReference type="EMBL" id="MFC4199542.1"/>
    </source>
</evidence>
<evidence type="ECO:0000259" key="3">
    <source>
        <dbReference type="PROSITE" id="PS51724"/>
    </source>
</evidence>
<evidence type="ECO:0000256" key="1">
    <source>
        <dbReference type="SAM" id="MobiDB-lite"/>
    </source>
</evidence>
<name>A0ABV8NVK4_9BURK</name>
<keyword evidence="5" id="KW-1185">Reference proteome</keyword>
<feature type="region of interest" description="Disordered" evidence="1">
    <location>
        <begin position="1"/>
        <end position="27"/>
    </location>
</feature>
<evidence type="ECO:0000313" key="5">
    <source>
        <dbReference type="Proteomes" id="UP001595848"/>
    </source>
</evidence>
<dbReference type="PANTHER" id="PTHR38687">
    <property type="entry name" value="CELL DIVISION PROTEIN DEDD-RELATED"/>
    <property type="match status" value="1"/>
</dbReference>
<feature type="transmembrane region" description="Helical" evidence="2">
    <location>
        <begin position="39"/>
        <end position="57"/>
    </location>
</feature>
<dbReference type="InterPro" id="IPR007730">
    <property type="entry name" value="SPOR-like_dom"/>
</dbReference>
<feature type="compositionally biased region" description="Low complexity" evidence="1">
    <location>
        <begin position="1"/>
        <end position="15"/>
    </location>
</feature>